<dbReference type="EMBL" id="OOIL02000368">
    <property type="protein sequence ID" value="VFQ63987.1"/>
    <property type="molecule type" value="Genomic_DNA"/>
</dbReference>
<protein>
    <recommendedName>
        <fullName evidence="4">Zinc knuckle CX2CX4HX4C domain-containing protein</fullName>
    </recommendedName>
</protein>
<dbReference type="AlphaFoldDB" id="A0A484KLG2"/>
<dbReference type="OrthoDB" id="1302764at2759"/>
<keyword evidence="3" id="KW-1185">Reference proteome</keyword>
<feature type="region of interest" description="Disordered" evidence="1">
    <location>
        <begin position="78"/>
        <end position="109"/>
    </location>
</feature>
<dbReference type="PANTHER" id="PTHR31286">
    <property type="entry name" value="GLYCINE-RICH CELL WALL STRUCTURAL PROTEIN 1.8-LIKE"/>
    <property type="match status" value="1"/>
</dbReference>
<sequence>MIGQPMTIDAATTTFSRPSLARVCVELDLTKDNPKVPFGTRNSNYGIGIEDFNFNSSVWHIFQKVIYEELKAFCTTCKKTGHSNSDRKKVGKKTLNEKNPQIPLKPAAS</sequence>
<organism evidence="2 3">
    <name type="scientific">Cuscuta campestris</name>
    <dbReference type="NCBI Taxonomy" id="132261"/>
    <lineage>
        <taxon>Eukaryota</taxon>
        <taxon>Viridiplantae</taxon>
        <taxon>Streptophyta</taxon>
        <taxon>Embryophyta</taxon>
        <taxon>Tracheophyta</taxon>
        <taxon>Spermatophyta</taxon>
        <taxon>Magnoliopsida</taxon>
        <taxon>eudicotyledons</taxon>
        <taxon>Gunneridae</taxon>
        <taxon>Pentapetalae</taxon>
        <taxon>asterids</taxon>
        <taxon>lamiids</taxon>
        <taxon>Solanales</taxon>
        <taxon>Convolvulaceae</taxon>
        <taxon>Cuscuteae</taxon>
        <taxon>Cuscuta</taxon>
        <taxon>Cuscuta subgen. Grammica</taxon>
        <taxon>Cuscuta sect. Cleistogrammica</taxon>
    </lineage>
</organism>
<proteinExistence type="predicted"/>
<name>A0A484KLG2_9ASTE</name>
<evidence type="ECO:0000313" key="2">
    <source>
        <dbReference type="EMBL" id="VFQ63987.1"/>
    </source>
</evidence>
<reference evidence="2 3" key="1">
    <citation type="submission" date="2018-04" db="EMBL/GenBank/DDBJ databases">
        <authorList>
            <person name="Vogel A."/>
        </authorList>
    </citation>
    <scope>NUCLEOTIDE SEQUENCE [LARGE SCALE GENOMIC DNA]</scope>
</reference>
<evidence type="ECO:0000256" key="1">
    <source>
        <dbReference type="SAM" id="MobiDB-lite"/>
    </source>
</evidence>
<accession>A0A484KLG2</accession>
<gene>
    <name evidence="2" type="ORF">CCAM_LOCUS5763</name>
</gene>
<dbReference type="Proteomes" id="UP000595140">
    <property type="component" value="Unassembled WGS sequence"/>
</dbReference>
<evidence type="ECO:0000313" key="3">
    <source>
        <dbReference type="Proteomes" id="UP000595140"/>
    </source>
</evidence>
<evidence type="ECO:0008006" key="4">
    <source>
        <dbReference type="Google" id="ProtNLM"/>
    </source>
</evidence>
<dbReference type="PANTHER" id="PTHR31286:SF180">
    <property type="entry name" value="OS10G0362600 PROTEIN"/>
    <property type="match status" value="1"/>
</dbReference>
<dbReference type="InterPro" id="IPR040256">
    <property type="entry name" value="At4g02000-like"/>
</dbReference>